<gene>
    <name evidence="1" type="ORF">FHS56_000191</name>
</gene>
<evidence type="ECO:0000313" key="1">
    <source>
        <dbReference type="EMBL" id="NIK72705.1"/>
    </source>
</evidence>
<protein>
    <submittedName>
        <fullName evidence="1">Uncharacterized protein</fullName>
    </submittedName>
</protein>
<dbReference type="EMBL" id="JAASRN010000001">
    <property type="protein sequence ID" value="NIK72705.1"/>
    <property type="molecule type" value="Genomic_DNA"/>
</dbReference>
<dbReference type="AlphaFoldDB" id="A0A846MMN5"/>
<proteinExistence type="predicted"/>
<comment type="caution">
    <text evidence="1">The sequence shown here is derived from an EMBL/GenBank/DDBJ whole genome shotgun (WGS) entry which is preliminary data.</text>
</comment>
<sequence>MYELTDQLYESARNHACEQYAFSYILQKRTELLSCEHCNRHYWHRIEKQIVDEFLQRKFTKEFAGLPLQLKTEHAGKWCRFLLKSIPNHPYWLRYSAMIAFQERQFAKGYYLAMRTLAAAPRQDLTFFKDIAYHTKRMLLCK</sequence>
<accession>A0A846MMN5</accession>
<dbReference type="RefSeq" id="WP_166918017.1">
    <property type="nucleotide sequence ID" value="NZ_JAASRN010000001.1"/>
</dbReference>
<dbReference type="Proteomes" id="UP000537126">
    <property type="component" value="Unassembled WGS sequence"/>
</dbReference>
<organism evidence="1 2">
    <name type="scientific">Thermonema lapsum</name>
    <dbReference type="NCBI Taxonomy" id="28195"/>
    <lineage>
        <taxon>Bacteria</taxon>
        <taxon>Pseudomonadati</taxon>
        <taxon>Bacteroidota</taxon>
        <taxon>Cytophagia</taxon>
        <taxon>Cytophagales</taxon>
        <taxon>Thermonemataceae</taxon>
        <taxon>Thermonema</taxon>
    </lineage>
</organism>
<evidence type="ECO:0000313" key="2">
    <source>
        <dbReference type="Proteomes" id="UP000537126"/>
    </source>
</evidence>
<reference evidence="1 2" key="1">
    <citation type="submission" date="2020-03" db="EMBL/GenBank/DDBJ databases">
        <title>Genomic Encyclopedia of Type Strains, Phase IV (KMG-IV): sequencing the most valuable type-strain genomes for metagenomic binning, comparative biology and taxonomic classification.</title>
        <authorList>
            <person name="Goeker M."/>
        </authorList>
    </citation>
    <scope>NUCLEOTIDE SEQUENCE [LARGE SCALE GENOMIC DNA]</scope>
    <source>
        <strain evidence="1 2">DSM 5718</strain>
    </source>
</reference>
<keyword evidence="2" id="KW-1185">Reference proteome</keyword>
<name>A0A846MMN5_9BACT</name>